<evidence type="ECO:0000313" key="2">
    <source>
        <dbReference type="EMBL" id="KAF2121140.1"/>
    </source>
</evidence>
<keyword evidence="3" id="KW-1185">Reference proteome</keyword>
<feature type="region of interest" description="Disordered" evidence="1">
    <location>
        <begin position="52"/>
        <end position="73"/>
    </location>
</feature>
<reference evidence="2" key="1">
    <citation type="journal article" date="2020" name="Stud. Mycol.">
        <title>101 Dothideomycetes genomes: a test case for predicting lifestyles and emergence of pathogens.</title>
        <authorList>
            <person name="Haridas S."/>
            <person name="Albert R."/>
            <person name="Binder M."/>
            <person name="Bloem J."/>
            <person name="Labutti K."/>
            <person name="Salamov A."/>
            <person name="Andreopoulos B."/>
            <person name="Baker S."/>
            <person name="Barry K."/>
            <person name="Bills G."/>
            <person name="Bluhm B."/>
            <person name="Cannon C."/>
            <person name="Castanera R."/>
            <person name="Culley D."/>
            <person name="Daum C."/>
            <person name="Ezra D."/>
            <person name="Gonzalez J."/>
            <person name="Henrissat B."/>
            <person name="Kuo A."/>
            <person name="Liang C."/>
            <person name="Lipzen A."/>
            <person name="Lutzoni F."/>
            <person name="Magnuson J."/>
            <person name="Mondo S."/>
            <person name="Nolan M."/>
            <person name="Ohm R."/>
            <person name="Pangilinan J."/>
            <person name="Park H.-J."/>
            <person name="Ramirez L."/>
            <person name="Alfaro M."/>
            <person name="Sun H."/>
            <person name="Tritt A."/>
            <person name="Yoshinaga Y."/>
            <person name="Zwiers L.-H."/>
            <person name="Turgeon B."/>
            <person name="Goodwin S."/>
            <person name="Spatafora J."/>
            <person name="Crous P."/>
            <person name="Grigoriev I."/>
        </authorList>
    </citation>
    <scope>NUCLEOTIDE SEQUENCE</scope>
    <source>
        <strain evidence="2">CBS 627.86</strain>
    </source>
</reference>
<organism evidence="2 3">
    <name type="scientific">Lophiotrema nucula</name>
    <dbReference type="NCBI Taxonomy" id="690887"/>
    <lineage>
        <taxon>Eukaryota</taxon>
        <taxon>Fungi</taxon>
        <taxon>Dikarya</taxon>
        <taxon>Ascomycota</taxon>
        <taxon>Pezizomycotina</taxon>
        <taxon>Dothideomycetes</taxon>
        <taxon>Pleosporomycetidae</taxon>
        <taxon>Pleosporales</taxon>
        <taxon>Lophiotremataceae</taxon>
        <taxon>Lophiotrema</taxon>
    </lineage>
</organism>
<accession>A0A6A5ZN97</accession>
<evidence type="ECO:0000313" key="3">
    <source>
        <dbReference type="Proteomes" id="UP000799770"/>
    </source>
</evidence>
<dbReference type="OrthoDB" id="3790619at2759"/>
<name>A0A6A5ZN97_9PLEO</name>
<dbReference type="EMBL" id="ML977312">
    <property type="protein sequence ID" value="KAF2121140.1"/>
    <property type="molecule type" value="Genomic_DNA"/>
</dbReference>
<sequence length="73" mass="8121">MSSPVEIQYVYIPNLVGRQMLRVPVLPCDELDKTSTNITSTPLKVNTSTFVSRPSYTRESSPTVSIESVSDEE</sequence>
<proteinExistence type="predicted"/>
<protein>
    <submittedName>
        <fullName evidence="2">Uncharacterized protein</fullName>
    </submittedName>
</protein>
<dbReference type="AlphaFoldDB" id="A0A6A5ZN97"/>
<dbReference type="Proteomes" id="UP000799770">
    <property type="component" value="Unassembled WGS sequence"/>
</dbReference>
<gene>
    <name evidence="2" type="ORF">BDV96DRAFT_563668</name>
</gene>
<evidence type="ECO:0000256" key="1">
    <source>
        <dbReference type="SAM" id="MobiDB-lite"/>
    </source>
</evidence>